<dbReference type="PROSITE" id="PS51257">
    <property type="entry name" value="PROKAR_LIPOPROTEIN"/>
    <property type="match status" value="1"/>
</dbReference>
<organism evidence="1 2">
    <name type="scientific">Enhygromyxa salina</name>
    <dbReference type="NCBI Taxonomy" id="215803"/>
    <lineage>
        <taxon>Bacteria</taxon>
        <taxon>Pseudomonadati</taxon>
        <taxon>Myxococcota</taxon>
        <taxon>Polyangia</taxon>
        <taxon>Nannocystales</taxon>
        <taxon>Nannocystaceae</taxon>
        <taxon>Enhygromyxa</taxon>
    </lineage>
</organism>
<evidence type="ECO:0000313" key="1">
    <source>
        <dbReference type="EMBL" id="PRQ09764.1"/>
    </source>
</evidence>
<comment type="caution">
    <text evidence="1">The sequence shown here is derived from an EMBL/GenBank/DDBJ whole genome shotgun (WGS) entry which is preliminary data.</text>
</comment>
<reference evidence="1 2" key="1">
    <citation type="submission" date="2018-03" db="EMBL/GenBank/DDBJ databases">
        <title>Draft Genome Sequences of the Obligatory Marine Myxobacteria Enhygromyxa salina SWB007.</title>
        <authorList>
            <person name="Poehlein A."/>
            <person name="Moghaddam J.A."/>
            <person name="Harms H."/>
            <person name="Alanjari M."/>
            <person name="Koenig G.M."/>
            <person name="Daniel R."/>
            <person name="Schaeberle T.F."/>
        </authorList>
    </citation>
    <scope>NUCLEOTIDE SEQUENCE [LARGE SCALE GENOMIC DNA]</scope>
    <source>
        <strain evidence="1 2">SWB007</strain>
    </source>
</reference>
<proteinExistence type="predicted"/>
<sequence length="245" mass="27126">MSRSNSFIAGPLCFAATLVITSGCVSAKKYEALEADLGKAQGELSAARGEIITLLGAHGCAPRLPLSAFLPEWPDPAIRDAFYTAFQRAEVAIDALRPGDRIRPTLVRGSGVALWHVSGVIEIPVQSDDIGVVYHEAFHGAFHGSALHRGDNERWGEGLCDTFRYFMEERYHSTTPSPWLVQARKALAEPDVLRSDSETVIRRYVLPMVLIVKHVDTDYATFAASWRRWQDEPPDLSKLFGYTPP</sequence>
<dbReference type="AlphaFoldDB" id="A0A2S9YXF8"/>
<name>A0A2S9YXF8_9BACT</name>
<protein>
    <recommendedName>
        <fullName evidence="3">Lipoprotein</fullName>
    </recommendedName>
</protein>
<dbReference type="Proteomes" id="UP000238823">
    <property type="component" value="Unassembled WGS sequence"/>
</dbReference>
<evidence type="ECO:0000313" key="2">
    <source>
        <dbReference type="Proteomes" id="UP000238823"/>
    </source>
</evidence>
<dbReference type="EMBL" id="PVNL01000013">
    <property type="protein sequence ID" value="PRQ09764.1"/>
    <property type="molecule type" value="Genomic_DNA"/>
</dbReference>
<gene>
    <name evidence="1" type="ORF">ENSA7_05190</name>
</gene>
<accession>A0A2S9YXF8</accession>
<evidence type="ECO:0008006" key="3">
    <source>
        <dbReference type="Google" id="ProtNLM"/>
    </source>
</evidence>